<proteinExistence type="predicted"/>
<name>A0A0W0G368_MONRR</name>
<reference evidence="1 2" key="1">
    <citation type="submission" date="2015-12" db="EMBL/GenBank/DDBJ databases">
        <title>Draft genome sequence of Moniliophthora roreri, the causal agent of frosty pod rot of cacao.</title>
        <authorList>
            <person name="Aime M.C."/>
            <person name="Diaz-Valderrama J.R."/>
            <person name="Kijpornyongpan T."/>
            <person name="Phillips-Mora W."/>
        </authorList>
    </citation>
    <scope>NUCLEOTIDE SEQUENCE [LARGE SCALE GENOMIC DNA]</scope>
    <source>
        <strain evidence="1 2">MCA 2952</strain>
    </source>
</reference>
<organism evidence="1 2">
    <name type="scientific">Moniliophthora roreri</name>
    <name type="common">Frosty pod rot fungus</name>
    <name type="synonym">Monilia roreri</name>
    <dbReference type="NCBI Taxonomy" id="221103"/>
    <lineage>
        <taxon>Eukaryota</taxon>
        <taxon>Fungi</taxon>
        <taxon>Dikarya</taxon>
        <taxon>Basidiomycota</taxon>
        <taxon>Agaricomycotina</taxon>
        <taxon>Agaricomycetes</taxon>
        <taxon>Agaricomycetidae</taxon>
        <taxon>Agaricales</taxon>
        <taxon>Marasmiineae</taxon>
        <taxon>Marasmiaceae</taxon>
        <taxon>Moniliophthora</taxon>
    </lineage>
</organism>
<dbReference type="AlphaFoldDB" id="A0A0W0G368"/>
<evidence type="ECO:0000313" key="2">
    <source>
        <dbReference type="Proteomes" id="UP000054988"/>
    </source>
</evidence>
<dbReference type="Proteomes" id="UP000054988">
    <property type="component" value="Unassembled WGS sequence"/>
</dbReference>
<accession>A0A0W0G368</accession>
<sequence>MEFAKALHQFSEKTSHHRETFLSLAHQHHSSCSKAIAALRRLDEPPAPDVINSSPNSGVLQIALEAMSVLGDSTQSKIQLHHSQAILLIKKNWGRCIGPWVKFFIENVALAEEGSGIGIELTDKVMFTLPLLILYPTTCGEQKDAEGGELMRIAPYILPLCTRVWLKVMYSIHWSWPKWCAILDGVLCAPKHSSAIFRVIEEAGAGKNVVHFGVRYLNYVAKDIRDVVEFELSAFRHMIILCTICFCAGAPFNVSFLQNGGASVTVRALRALCSPRKVLRNVAYGSSDFKMLIFFTACTARFLDVLLSGISGIPDALDAGLLSIMLRAEPFHRFEFNHGPPLTSFNPDYTVWSSFTSLLKHISLFLVYPPVLRRVVKFASSGLTLGSYTVAELRASWEQCKRKASQLKVTHDALKHAANRYNRGPTQADQLFFKELVQVVPEAHALEIINKMASFVPPAYEKDPNIVGMKRVNDRGVLVIDFSDREKQDAENFSIRPFNQVSNDIRRLWEKNSALFIDYARGLADGKMLVVAYFPSPVLGSEKIWSLWDSIDVPRKVSAKETNLNR</sequence>
<dbReference type="EMBL" id="LATX01001263">
    <property type="protein sequence ID" value="KTB42978.1"/>
    <property type="molecule type" value="Genomic_DNA"/>
</dbReference>
<comment type="caution">
    <text evidence="1">The sequence shown here is derived from an EMBL/GenBank/DDBJ whole genome shotgun (WGS) entry which is preliminary data.</text>
</comment>
<protein>
    <submittedName>
        <fullName evidence="1">Uncharacterized protein</fullName>
    </submittedName>
</protein>
<evidence type="ECO:0000313" key="1">
    <source>
        <dbReference type="EMBL" id="KTB42978.1"/>
    </source>
</evidence>
<gene>
    <name evidence="1" type="ORF">WG66_4427</name>
</gene>